<organism evidence="2 3">
    <name type="scientific">Modestobacter versicolor</name>
    <dbReference type="NCBI Taxonomy" id="429133"/>
    <lineage>
        <taxon>Bacteria</taxon>
        <taxon>Bacillati</taxon>
        <taxon>Actinomycetota</taxon>
        <taxon>Actinomycetes</taxon>
        <taxon>Geodermatophilales</taxon>
        <taxon>Geodermatophilaceae</taxon>
        <taxon>Modestobacter</taxon>
    </lineage>
</organism>
<evidence type="ECO:0000313" key="2">
    <source>
        <dbReference type="EMBL" id="PZA19460.1"/>
    </source>
</evidence>
<evidence type="ECO:0008006" key="5">
    <source>
        <dbReference type="Google" id="ProtNLM"/>
    </source>
</evidence>
<proteinExistence type="predicted"/>
<reference evidence="2 3" key="1">
    <citation type="submission" date="2018-06" db="EMBL/GenBank/DDBJ databases">
        <title>Draft genome sequence of Modestobacter versicolor CP153-2.</title>
        <authorList>
            <person name="Gundlapally S.R."/>
        </authorList>
    </citation>
    <scope>NUCLEOTIDE SEQUENCE [LARGE SCALE GENOMIC DNA]</scope>
    <source>
        <strain evidence="2 3">CP153-2</strain>
    </source>
</reference>
<dbReference type="EMBL" id="QKNV01000332">
    <property type="protein sequence ID" value="PZA19460.1"/>
    <property type="molecule type" value="Genomic_DNA"/>
</dbReference>
<dbReference type="Gene3D" id="1.10.287.1060">
    <property type="entry name" value="ESAT-6-like"/>
    <property type="match status" value="1"/>
</dbReference>
<dbReference type="Proteomes" id="UP000247602">
    <property type="component" value="Unassembled WGS sequence"/>
</dbReference>
<accession>A0A323V5V7</accession>
<evidence type="ECO:0000313" key="1">
    <source>
        <dbReference type="EMBL" id="MBB3677844.1"/>
    </source>
</evidence>
<dbReference type="AlphaFoldDB" id="A0A323V5V7"/>
<evidence type="ECO:0000313" key="4">
    <source>
        <dbReference type="Proteomes" id="UP000580718"/>
    </source>
</evidence>
<evidence type="ECO:0000313" key="3">
    <source>
        <dbReference type="Proteomes" id="UP000247602"/>
    </source>
</evidence>
<gene>
    <name evidence="2" type="ORF">DMO24_20615</name>
    <name evidence="1" type="ORF">FHX36_003579</name>
</gene>
<name>A0A323V5V7_9ACTN</name>
<dbReference type="Proteomes" id="UP000580718">
    <property type="component" value="Unassembled WGS sequence"/>
</dbReference>
<sequence length="112" mass="11610">MTEGQGVQIDPQQVADATAQLDATATELSSAWQTRMAAIASLNNATTWGTDDAGQNFAQQYAEAGGTDMQGKGEAVVADVLQFGPDVRTAVQNSLAADLEQARAVDVPVEGL</sequence>
<dbReference type="RefSeq" id="WP_110554089.1">
    <property type="nucleotide sequence ID" value="NZ_JACIBU010000001.1"/>
</dbReference>
<dbReference type="OrthoDB" id="3534939at2"/>
<protein>
    <recommendedName>
        <fullName evidence="5">WXG100 family type VII secretion target</fullName>
    </recommendedName>
</protein>
<reference evidence="1 4" key="2">
    <citation type="submission" date="2020-08" db="EMBL/GenBank/DDBJ databases">
        <title>Sequencing the genomes of 1000 actinobacteria strains.</title>
        <authorList>
            <person name="Klenk H.-P."/>
        </authorList>
    </citation>
    <scope>NUCLEOTIDE SEQUENCE [LARGE SCALE GENOMIC DNA]</scope>
    <source>
        <strain evidence="1 4">DSM 16678</strain>
    </source>
</reference>
<dbReference type="EMBL" id="JACIBU010000001">
    <property type="protein sequence ID" value="MBB3677844.1"/>
    <property type="molecule type" value="Genomic_DNA"/>
</dbReference>
<keyword evidence="3" id="KW-1185">Reference proteome</keyword>
<comment type="caution">
    <text evidence="2">The sequence shown here is derived from an EMBL/GenBank/DDBJ whole genome shotgun (WGS) entry which is preliminary data.</text>
</comment>